<evidence type="ECO:0000256" key="2">
    <source>
        <dbReference type="ARBA" id="ARBA00013064"/>
    </source>
</evidence>
<dbReference type="PANTHER" id="PTHR45848:SF4">
    <property type="entry name" value="DUAL SPECIFICITY PROTEIN PHOSPHATASE 12"/>
    <property type="match status" value="1"/>
</dbReference>
<evidence type="ECO:0000259" key="5">
    <source>
        <dbReference type="PROSITE" id="PS50054"/>
    </source>
</evidence>
<dbReference type="EC" id="3.1.3.48" evidence="2"/>
<proteinExistence type="inferred from homology"/>
<dbReference type="InterPro" id="IPR000340">
    <property type="entry name" value="Dual-sp_phosphatase_cat-dom"/>
</dbReference>
<feature type="domain" description="Tyrosine specific protein phosphatases" evidence="6">
    <location>
        <begin position="71"/>
        <end position="129"/>
    </location>
</feature>
<dbReference type="Gene3D" id="3.90.190.10">
    <property type="entry name" value="Protein tyrosine phosphatase superfamily"/>
    <property type="match status" value="1"/>
</dbReference>
<dbReference type="InterPro" id="IPR020422">
    <property type="entry name" value="TYR_PHOSPHATASE_DUAL_dom"/>
</dbReference>
<evidence type="ECO:0000313" key="8">
    <source>
        <dbReference type="Proteomes" id="UP001271007"/>
    </source>
</evidence>
<dbReference type="SUPFAM" id="SSF52799">
    <property type="entry name" value="(Phosphotyrosine protein) phosphatases II"/>
    <property type="match status" value="1"/>
</dbReference>
<dbReference type="CDD" id="cd14518">
    <property type="entry name" value="DSP_fungal_YVH1"/>
    <property type="match status" value="1"/>
</dbReference>
<dbReference type="AlphaFoldDB" id="A0AAJ0DDU1"/>
<evidence type="ECO:0000259" key="6">
    <source>
        <dbReference type="PROSITE" id="PS50056"/>
    </source>
</evidence>
<dbReference type="InterPro" id="IPR016130">
    <property type="entry name" value="Tyr_Pase_AS"/>
</dbReference>
<dbReference type="PROSITE" id="PS00383">
    <property type="entry name" value="TYR_PHOSPHATASE_1"/>
    <property type="match status" value="1"/>
</dbReference>
<evidence type="ECO:0000256" key="3">
    <source>
        <dbReference type="ARBA" id="ARBA00022801"/>
    </source>
</evidence>
<dbReference type="EMBL" id="JAWDJX010000054">
    <property type="protein sequence ID" value="KAK3047966.1"/>
    <property type="molecule type" value="Genomic_DNA"/>
</dbReference>
<dbReference type="GO" id="GO:0005634">
    <property type="term" value="C:nucleus"/>
    <property type="evidence" value="ECO:0007669"/>
    <property type="project" value="TreeGrafter"/>
</dbReference>
<dbReference type="PROSITE" id="PS50056">
    <property type="entry name" value="TYR_PHOSPHATASE_2"/>
    <property type="match status" value="1"/>
</dbReference>
<dbReference type="GO" id="GO:0004725">
    <property type="term" value="F:protein tyrosine phosphatase activity"/>
    <property type="evidence" value="ECO:0007669"/>
    <property type="project" value="UniProtKB-EC"/>
</dbReference>
<organism evidence="7 8">
    <name type="scientific">Extremus antarcticus</name>
    <dbReference type="NCBI Taxonomy" id="702011"/>
    <lineage>
        <taxon>Eukaryota</taxon>
        <taxon>Fungi</taxon>
        <taxon>Dikarya</taxon>
        <taxon>Ascomycota</taxon>
        <taxon>Pezizomycotina</taxon>
        <taxon>Dothideomycetes</taxon>
        <taxon>Dothideomycetidae</taxon>
        <taxon>Mycosphaerellales</taxon>
        <taxon>Extremaceae</taxon>
        <taxon>Extremus</taxon>
    </lineage>
</organism>
<evidence type="ECO:0000256" key="4">
    <source>
        <dbReference type="ARBA" id="ARBA00022912"/>
    </source>
</evidence>
<keyword evidence="4" id="KW-0904">Protein phosphatase</keyword>
<dbReference type="Pfam" id="PF00782">
    <property type="entry name" value="DSPc"/>
    <property type="match status" value="1"/>
</dbReference>
<dbReference type="Proteomes" id="UP001271007">
    <property type="component" value="Unassembled WGS sequence"/>
</dbReference>
<gene>
    <name evidence="7" type="ORF">LTR09_010641</name>
</gene>
<dbReference type="InterPro" id="IPR000387">
    <property type="entry name" value="Tyr_Pase_dom"/>
</dbReference>
<dbReference type="PANTHER" id="PTHR45848">
    <property type="entry name" value="DUAL SPECIFICITY PROTEIN PHOSPHATASE 12 FAMILY MEMBER"/>
    <property type="match status" value="1"/>
</dbReference>
<dbReference type="PROSITE" id="PS50054">
    <property type="entry name" value="TYR_PHOSPHATASE_DUAL"/>
    <property type="match status" value="1"/>
</dbReference>
<name>A0AAJ0DDU1_9PEZI</name>
<feature type="domain" description="Tyrosine-protein phosphatase" evidence="5">
    <location>
        <begin position="5"/>
        <end position="150"/>
    </location>
</feature>
<protein>
    <recommendedName>
        <fullName evidence="2">protein-tyrosine-phosphatase</fullName>
        <ecNumber evidence="2">3.1.3.48</ecNumber>
    </recommendedName>
</protein>
<evidence type="ECO:0000256" key="1">
    <source>
        <dbReference type="ARBA" id="ARBA00008601"/>
    </source>
</evidence>
<keyword evidence="8" id="KW-1185">Reference proteome</keyword>
<dbReference type="InterPro" id="IPR029021">
    <property type="entry name" value="Prot-tyrosine_phosphatase-like"/>
</dbReference>
<accession>A0AAJ0DDU1</accession>
<comment type="caution">
    <text evidence="7">The sequence shown here is derived from an EMBL/GenBank/DDBJ whole genome shotgun (WGS) entry which is preliminary data.</text>
</comment>
<keyword evidence="3" id="KW-0378">Hydrolase</keyword>
<sequence>MGWLDRIPRAGNLHIGGLHALYSQPSLFAAAGITHIVSAIDYNIYEDDPRLAGYKHIHIRLEDDPNENLLQHFAECNTFIDEALRGGGGVFVHCAMGKSRSATIVCAYLMWKDGVTADQSLMQVCEGRPVCDPNPGFKSQLAVWRRMLEAKGEGEADEIYQTWVRERWTGDWWSWDRKYRESKL</sequence>
<dbReference type="SMART" id="SM00195">
    <property type="entry name" value="DSPc"/>
    <property type="match status" value="1"/>
</dbReference>
<dbReference type="GO" id="GO:0008138">
    <property type="term" value="F:protein tyrosine/serine/threonine phosphatase activity"/>
    <property type="evidence" value="ECO:0007669"/>
    <property type="project" value="TreeGrafter"/>
</dbReference>
<comment type="similarity">
    <text evidence="1">Belongs to the protein-tyrosine phosphatase family. Non-receptor class dual specificity subfamily.</text>
</comment>
<evidence type="ECO:0000313" key="7">
    <source>
        <dbReference type="EMBL" id="KAK3047966.1"/>
    </source>
</evidence>
<reference evidence="7" key="1">
    <citation type="submission" date="2023-04" db="EMBL/GenBank/DDBJ databases">
        <title>Black Yeasts Isolated from many extreme environments.</title>
        <authorList>
            <person name="Coleine C."/>
            <person name="Stajich J.E."/>
            <person name="Selbmann L."/>
        </authorList>
    </citation>
    <scope>NUCLEOTIDE SEQUENCE</scope>
    <source>
        <strain evidence="7">CCFEE 5312</strain>
    </source>
</reference>